<proteinExistence type="predicted"/>
<keyword evidence="1" id="KW-0732">Signal</keyword>
<dbReference type="SUPFAM" id="SSF69360">
    <property type="entry name" value="Cell wall binding repeat"/>
    <property type="match status" value="1"/>
</dbReference>
<dbReference type="EMBL" id="UFQB01000005">
    <property type="protein sequence ID" value="SSW64653.1"/>
    <property type="molecule type" value="Genomic_DNA"/>
</dbReference>
<organism evidence="2 3">
    <name type="scientific">Achromobacter agilis</name>
    <dbReference type="NCBI Taxonomy" id="1353888"/>
    <lineage>
        <taxon>Bacteria</taxon>
        <taxon>Pseudomonadati</taxon>
        <taxon>Pseudomonadota</taxon>
        <taxon>Betaproteobacteria</taxon>
        <taxon>Burkholderiales</taxon>
        <taxon>Alcaligenaceae</taxon>
        <taxon>Achromobacter</taxon>
    </lineage>
</organism>
<dbReference type="AlphaFoldDB" id="A0A446CA50"/>
<evidence type="ECO:0000313" key="2">
    <source>
        <dbReference type="EMBL" id="SSW64653.1"/>
    </source>
</evidence>
<name>A0A446CA50_9BURK</name>
<keyword evidence="3" id="KW-1185">Reference proteome</keyword>
<sequence length="960" mass="102792">MKSRALRITRLACALGALGVSLSAQAQYGGDAACLENAPYDNYAALDSGLGSPYINGCIRALSDQRAAVLLPSALEGAGRVPGDGSLRRHAWGFLDQNGRLAIPPIFEAVRDFRHGLAAVKWQGLWGFIDSRGRMAVRPQFHAVQDFAEIGLAVATLDGRQELIDRQGNRVGEPLDESVASLNLQDGIPALATVDYKLEYRSNTGERRYGDSRIQLTGAFGKGLYVAMSDEGRYGLVDQQWNWVLEPVYQDISVSRDEGVLATAYGPRGAVLLDAEGKPVGEDQNYQDLAPLGKAFWSAELSRGSYVILNAAGAPVAKLKSDEAYGSKRYGDILLYPSGGKLMALAPGRSEPLALGADLSVAADDEGYVLFTNAERVPVGLLTPTGAWLHGDTAPAGLDEVGRMEVQQGKLWLFKEAGLLNVLDGEGRVLLKPEAVAAAQEMALKQLPLDVPGGALGLLAQGYCHCSSETGAGLVLADGSIAADPSWTAVIPLDGADGYDDYMAPAQSDLKAEQLRYAAETADGMRLLDAAGKPMDLPVQQHIGAFRHGYALTYAGGVNRMIDRNGKTYALPDYFETEVVAPGVVRFLKTAAEDARWGLYDFVAGKELLPPRYQTIGDFQDGQAIASLGPDRVGIVDRQGQWIVPASHHAAERVNAQLWKVQQAGPQQDEYKRPTALFNAQGRALTAFLPGLQAGADEDGAVTAGDATHRWIVSPDGSAALDMEDANYTRLGDWMAIRRAQRSGYLNAQGEWQIAPGSAVAGTFRGSPARALLTGNDGARVIDAQGKTVTALPAGEWSWPIGSPSLLRRYYANDRQKTDYTGLDGKARLTVNGNASGFSEGFAVAHLSSNAMRAIDGKGALTGPAFDSLGPLREGLAPVYTDSAYGYANNEGQLAILPAYDAVSLFQDQRAVVSTMEMSMIIDPTGRQVARVEMECGVRTLYGSHNQRLWPLTLPKRCRK</sequence>
<dbReference type="RefSeq" id="WP_129526985.1">
    <property type="nucleotide sequence ID" value="NZ_UFQB01000005.1"/>
</dbReference>
<feature type="chain" id="PRO_5019155906" description="WG repeat-containing protein" evidence="1">
    <location>
        <begin position="27"/>
        <end position="960"/>
    </location>
</feature>
<evidence type="ECO:0008006" key="4">
    <source>
        <dbReference type="Google" id="ProtNLM"/>
    </source>
</evidence>
<dbReference type="PANTHER" id="PTHR37841:SF1">
    <property type="entry name" value="DUF3298 DOMAIN-CONTAINING PROTEIN"/>
    <property type="match status" value="1"/>
</dbReference>
<gene>
    <name evidence="2" type="ORF">AGI3411_01753</name>
</gene>
<evidence type="ECO:0000256" key="1">
    <source>
        <dbReference type="SAM" id="SignalP"/>
    </source>
</evidence>
<dbReference type="OrthoDB" id="5380961at2"/>
<dbReference type="Pfam" id="PF14903">
    <property type="entry name" value="WG_beta_rep"/>
    <property type="match status" value="5"/>
</dbReference>
<feature type="signal peptide" evidence="1">
    <location>
        <begin position="1"/>
        <end position="26"/>
    </location>
</feature>
<dbReference type="InterPro" id="IPR032774">
    <property type="entry name" value="WG_beta_rep"/>
</dbReference>
<reference evidence="2 3" key="1">
    <citation type="submission" date="2018-07" db="EMBL/GenBank/DDBJ databases">
        <authorList>
            <person name="Peeters C."/>
        </authorList>
    </citation>
    <scope>NUCLEOTIDE SEQUENCE [LARGE SCALE GENOMIC DNA]</scope>
    <source>
        <strain evidence="2 3">LMG 3411</strain>
    </source>
</reference>
<dbReference type="PANTHER" id="PTHR37841">
    <property type="entry name" value="GLR2918 PROTEIN"/>
    <property type="match status" value="1"/>
</dbReference>
<evidence type="ECO:0000313" key="3">
    <source>
        <dbReference type="Proteomes" id="UP000289184"/>
    </source>
</evidence>
<protein>
    <recommendedName>
        <fullName evidence="4">WG repeat-containing protein</fullName>
    </recommendedName>
</protein>
<accession>A0A446CA50</accession>
<dbReference type="Proteomes" id="UP000289184">
    <property type="component" value="Unassembled WGS sequence"/>
</dbReference>